<evidence type="ECO:0000256" key="2">
    <source>
        <dbReference type="PROSITE-ProRule" id="PRU00335"/>
    </source>
</evidence>
<proteinExistence type="predicted"/>
<reference evidence="4 5" key="1">
    <citation type="submission" date="2017-01" db="EMBL/GenBank/DDBJ databases">
        <title>Genome analysis of Paenibacillus selenitrireducens ES3-24.</title>
        <authorList>
            <person name="Xu D."/>
            <person name="Yao R."/>
            <person name="Zheng S."/>
        </authorList>
    </citation>
    <scope>NUCLEOTIDE SEQUENCE [LARGE SCALE GENOMIC DNA]</scope>
    <source>
        <strain evidence="4 5">ES3-24</strain>
    </source>
</reference>
<feature type="domain" description="HTH tetR-type" evidence="3">
    <location>
        <begin position="5"/>
        <end position="65"/>
    </location>
</feature>
<dbReference type="EMBL" id="MSZX01000001">
    <property type="protein sequence ID" value="OPA81219.1"/>
    <property type="molecule type" value="Genomic_DNA"/>
</dbReference>
<dbReference type="STRING" id="1324314.BVG16_02535"/>
<dbReference type="AlphaFoldDB" id="A0A1T2XMX2"/>
<gene>
    <name evidence="4" type="ORF">BVG16_02535</name>
</gene>
<dbReference type="RefSeq" id="WP_078496952.1">
    <property type="nucleotide sequence ID" value="NZ_MSZX01000001.1"/>
</dbReference>
<dbReference type="InterPro" id="IPR023772">
    <property type="entry name" value="DNA-bd_HTH_TetR-type_CS"/>
</dbReference>
<dbReference type="SUPFAM" id="SSF46689">
    <property type="entry name" value="Homeodomain-like"/>
    <property type="match status" value="1"/>
</dbReference>
<dbReference type="InterPro" id="IPR001647">
    <property type="entry name" value="HTH_TetR"/>
</dbReference>
<dbReference type="PROSITE" id="PS01081">
    <property type="entry name" value="HTH_TETR_1"/>
    <property type="match status" value="1"/>
</dbReference>
<keyword evidence="1 2" id="KW-0238">DNA-binding</keyword>
<feature type="DNA-binding region" description="H-T-H motif" evidence="2">
    <location>
        <begin position="28"/>
        <end position="47"/>
    </location>
</feature>
<protein>
    <submittedName>
        <fullName evidence="4">TetR family transcriptional regulator</fullName>
    </submittedName>
</protein>
<accession>A0A1T2XMX2</accession>
<dbReference type="PROSITE" id="PS50977">
    <property type="entry name" value="HTH_TETR_2"/>
    <property type="match status" value="1"/>
</dbReference>
<name>A0A1T2XMX2_9BACL</name>
<dbReference type="Pfam" id="PF00440">
    <property type="entry name" value="TetR_N"/>
    <property type="match status" value="1"/>
</dbReference>
<evidence type="ECO:0000256" key="1">
    <source>
        <dbReference type="ARBA" id="ARBA00023125"/>
    </source>
</evidence>
<dbReference type="Gene3D" id="1.10.357.10">
    <property type="entry name" value="Tetracycline Repressor, domain 2"/>
    <property type="match status" value="1"/>
</dbReference>
<evidence type="ECO:0000259" key="3">
    <source>
        <dbReference type="PROSITE" id="PS50977"/>
    </source>
</evidence>
<dbReference type="InterPro" id="IPR009057">
    <property type="entry name" value="Homeodomain-like_sf"/>
</dbReference>
<dbReference type="PANTHER" id="PTHR43479">
    <property type="entry name" value="ACREF/ENVCD OPERON REPRESSOR-RELATED"/>
    <property type="match status" value="1"/>
</dbReference>
<dbReference type="InterPro" id="IPR050624">
    <property type="entry name" value="HTH-type_Tx_Regulator"/>
</dbReference>
<dbReference type="PANTHER" id="PTHR43479:SF11">
    <property type="entry name" value="ACREF_ENVCD OPERON REPRESSOR-RELATED"/>
    <property type="match status" value="1"/>
</dbReference>
<comment type="caution">
    <text evidence="4">The sequence shown here is derived from an EMBL/GenBank/DDBJ whole genome shotgun (WGS) entry which is preliminary data.</text>
</comment>
<dbReference type="PRINTS" id="PR00455">
    <property type="entry name" value="HTHTETR"/>
</dbReference>
<evidence type="ECO:0000313" key="5">
    <source>
        <dbReference type="Proteomes" id="UP000190188"/>
    </source>
</evidence>
<dbReference type="OrthoDB" id="9814200at2"/>
<organism evidence="4 5">
    <name type="scientific">Paenibacillus selenitireducens</name>
    <dbReference type="NCBI Taxonomy" id="1324314"/>
    <lineage>
        <taxon>Bacteria</taxon>
        <taxon>Bacillati</taxon>
        <taxon>Bacillota</taxon>
        <taxon>Bacilli</taxon>
        <taxon>Bacillales</taxon>
        <taxon>Paenibacillaceae</taxon>
        <taxon>Paenibacillus</taxon>
    </lineage>
</organism>
<dbReference type="Proteomes" id="UP000190188">
    <property type="component" value="Unassembled WGS sequence"/>
</dbReference>
<evidence type="ECO:0000313" key="4">
    <source>
        <dbReference type="EMBL" id="OPA81219.1"/>
    </source>
</evidence>
<keyword evidence="5" id="KW-1185">Reference proteome</keyword>
<sequence>MSSSQSTQQQIVEAAFQLIAQHGIDKTSLSMIAAEVGISKPAIYYHFASKEILIDYLFNETFKDYNFSSYFTLEDFTAENFEDLLVERGMQMLPHEDKDYYVLRVLNEFLQHVNRKEKYYAQILHMQEDFLQGFSDLLHRGANLGVIARENTTAKAHMLVMVIDNMSNFMLMGFKLGYREIWTEAVKGVMRHSDNHGSAVG</sequence>
<dbReference type="GO" id="GO:0003677">
    <property type="term" value="F:DNA binding"/>
    <property type="evidence" value="ECO:0007669"/>
    <property type="project" value="UniProtKB-UniRule"/>
</dbReference>